<accession>A0A2V5L391</accession>
<sequence>MHEHPQVRAFRQAAEVMRSERYWQRGEDDDVEFLRALADVVAEISYHLDAVQALDVDGLAAYVCAARLKPWAGKVNAELLLMTAVGSAIERRIAMTRTSRNTGVQ</sequence>
<comment type="caution">
    <text evidence="1">The sequence shown here is derived from an EMBL/GenBank/DDBJ whole genome shotgun (WGS) entry which is preliminary data.</text>
</comment>
<organism evidence="1 2">
    <name type="scientific">Arthrobacter livingstonensis</name>
    <dbReference type="NCBI Taxonomy" id="670078"/>
    <lineage>
        <taxon>Bacteria</taxon>
        <taxon>Bacillati</taxon>
        <taxon>Actinomycetota</taxon>
        <taxon>Actinomycetes</taxon>
        <taxon>Micrococcales</taxon>
        <taxon>Micrococcaceae</taxon>
        <taxon>Arthrobacter</taxon>
    </lineage>
</organism>
<dbReference type="EMBL" id="QJVD01000021">
    <property type="protein sequence ID" value="PYI65725.1"/>
    <property type="molecule type" value="Genomic_DNA"/>
</dbReference>
<reference evidence="1 2" key="1">
    <citation type="submission" date="2018-05" db="EMBL/GenBank/DDBJ databases">
        <title>Genetic diversity of glacier-inhabiting Cryobacterium bacteria in China and description of Cryobacterium mengkeensis sp. nov. and Arthrobacter glacialis sp. nov.</title>
        <authorList>
            <person name="Liu Q."/>
            <person name="Xin Y.-H."/>
        </authorList>
    </citation>
    <scope>NUCLEOTIDE SEQUENCE [LARGE SCALE GENOMIC DNA]</scope>
    <source>
        <strain evidence="1 2">LI2</strain>
    </source>
</reference>
<keyword evidence="2" id="KW-1185">Reference proteome</keyword>
<proteinExistence type="predicted"/>
<dbReference type="Proteomes" id="UP000247832">
    <property type="component" value="Unassembled WGS sequence"/>
</dbReference>
<dbReference type="OrthoDB" id="4944345at2"/>
<name>A0A2V5L391_9MICC</name>
<evidence type="ECO:0000313" key="2">
    <source>
        <dbReference type="Proteomes" id="UP000247832"/>
    </source>
</evidence>
<gene>
    <name evidence="1" type="ORF">CVV68_16920</name>
</gene>
<protein>
    <submittedName>
        <fullName evidence="1">Uncharacterized protein</fullName>
    </submittedName>
</protein>
<dbReference type="RefSeq" id="WP_110502179.1">
    <property type="nucleotide sequence ID" value="NZ_QJVD01000021.1"/>
</dbReference>
<evidence type="ECO:0000313" key="1">
    <source>
        <dbReference type="EMBL" id="PYI65725.1"/>
    </source>
</evidence>
<dbReference type="AlphaFoldDB" id="A0A2V5L391"/>